<accession>A0A2P7R4C2</accession>
<sequence length="216" mass="24171">MFEQYDTPPHQVGIIDFTHGLNGPQEVATFFAPDALEQAVEFSDLLMLVAPPEDWLCRHQNQLVKANACVVLSEQPADQSSLKTIQVKNDGAYRNCVFDLIESINKPSLVGVDLMDLLTVISKGENIHFYESPYTDAAEIDESYLSTHFQGIENLGEVKGIYIVASLSIEHANRMEDFETIIRFFDERILTQPTVAYAARFTIDEPGTRASVLIVT</sequence>
<organism evidence="1 2">
    <name type="scientific">Zobellella taiwanensis</name>
    <dbReference type="NCBI Taxonomy" id="347535"/>
    <lineage>
        <taxon>Bacteria</taxon>
        <taxon>Pseudomonadati</taxon>
        <taxon>Pseudomonadota</taxon>
        <taxon>Gammaproteobacteria</taxon>
        <taxon>Aeromonadales</taxon>
        <taxon>Aeromonadaceae</taxon>
        <taxon>Zobellella</taxon>
    </lineage>
</organism>
<name>A0A2P7R4C2_9GAMM</name>
<keyword evidence="2" id="KW-1185">Reference proteome</keyword>
<dbReference type="EMBL" id="PXYH01000006">
    <property type="protein sequence ID" value="PSJ45072.1"/>
    <property type="molecule type" value="Genomic_DNA"/>
</dbReference>
<protein>
    <submittedName>
        <fullName evidence="1">Uncharacterized protein</fullName>
    </submittedName>
</protein>
<gene>
    <name evidence="1" type="ORF">C7I36_06320</name>
</gene>
<reference evidence="1 2" key="1">
    <citation type="submission" date="2018-03" db="EMBL/GenBank/DDBJ databases">
        <title>The draft genome of Zobellella taiwanensis JCM 13381.</title>
        <authorList>
            <person name="Liu L."/>
            <person name="Li L."/>
            <person name="Wang T."/>
            <person name="Zhang X."/>
            <person name="Liang L."/>
        </authorList>
    </citation>
    <scope>NUCLEOTIDE SEQUENCE [LARGE SCALE GENOMIC DNA]</scope>
    <source>
        <strain evidence="1 2">JCM 13381</strain>
    </source>
</reference>
<proteinExistence type="predicted"/>
<evidence type="ECO:0000313" key="2">
    <source>
        <dbReference type="Proteomes" id="UP000242181"/>
    </source>
</evidence>
<dbReference type="AlphaFoldDB" id="A0A2P7R4C2"/>
<dbReference type="RefSeq" id="WP_106452869.1">
    <property type="nucleotide sequence ID" value="NZ_PXYH01000006.1"/>
</dbReference>
<comment type="caution">
    <text evidence="1">The sequence shown here is derived from an EMBL/GenBank/DDBJ whole genome shotgun (WGS) entry which is preliminary data.</text>
</comment>
<dbReference type="Proteomes" id="UP000242181">
    <property type="component" value="Unassembled WGS sequence"/>
</dbReference>
<evidence type="ECO:0000313" key="1">
    <source>
        <dbReference type="EMBL" id="PSJ45072.1"/>
    </source>
</evidence>